<dbReference type="SUPFAM" id="SSF52821">
    <property type="entry name" value="Rhodanese/Cell cycle control phosphatase"/>
    <property type="match status" value="1"/>
</dbReference>
<dbReference type="InterPro" id="IPR036873">
    <property type="entry name" value="Rhodanese-like_dom_sf"/>
</dbReference>
<dbReference type="SMART" id="SM00450">
    <property type="entry name" value="RHOD"/>
    <property type="match status" value="1"/>
</dbReference>
<dbReference type="EMBL" id="FOSK01000004">
    <property type="protein sequence ID" value="SFK33514.1"/>
    <property type="molecule type" value="Genomic_DNA"/>
</dbReference>
<accession>A0A1I3YNT9</accession>
<protein>
    <submittedName>
        <fullName evidence="2">Rhodanese-related sulfurtransferase</fullName>
    </submittedName>
</protein>
<evidence type="ECO:0000259" key="1">
    <source>
        <dbReference type="PROSITE" id="PS50206"/>
    </source>
</evidence>
<dbReference type="PANTHER" id="PTHR43031">
    <property type="entry name" value="FAD-DEPENDENT OXIDOREDUCTASE"/>
    <property type="match status" value="1"/>
</dbReference>
<evidence type="ECO:0000313" key="2">
    <source>
        <dbReference type="EMBL" id="SFK33514.1"/>
    </source>
</evidence>
<dbReference type="InterPro" id="IPR050229">
    <property type="entry name" value="GlpE_sulfurtransferase"/>
</dbReference>
<dbReference type="Gene3D" id="3.40.250.10">
    <property type="entry name" value="Rhodanese-like domain"/>
    <property type="match status" value="1"/>
</dbReference>
<dbReference type="Pfam" id="PF00581">
    <property type="entry name" value="Rhodanese"/>
    <property type="match status" value="1"/>
</dbReference>
<reference evidence="2 3" key="1">
    <citation type="submission" date="2016-10" db="EMBL/GenBank/DDBJ databases">
        <authorList>
            <person name="Varghese N."/>
            <person name="Submissions S."/>
        </authorList>
    </citation>
    <scope>NUCLEOTIDE SEQUENCE [LARGE SCALE GENOMIC DNA]</scope>
    <source>
        <strain evidence="2 3">DSM 16392</strain>
    </source>
</reference>
<comment type="caution">
    <text evidence="2">The sequence shown here is derived from an EMBL/GenBank/DDBJ whole genome shotgun (WGS) entry which is preliminary data.</text>
</comment>
<dbReference type="PANTHER" id="PTHR43031:SF1">
    <property type="entry name" value="PYRIDINE NUCLEOTIDE-DISULPHIDE OXIDOREDUCTASE"/>
    <property type="match status" value="1"/>
</dbReference>
<proteinExistence type="predicted"/>
<dbReference type="RefSeq" id="WP_093518750.1">
    <property type="nucleotide sequence ID" value="NZ_FOSK01000004.1"/>
</dbReference>
<feature type="domain" description="Rhodanese" evidence="1">
    <location>
        <begin position="40"/>
        <end position="130"/>
    </location>
</feature>
<dbReference type="InterPro" id="IPR001763">
    <property type="entry name" value="Rhodanese-like_dom"/>
</dbReference>
<gene>
    <name evidence="2" type="ORF">SAMN04488518_104137</name>
</gene>
<dbReference type="Proteomes" id="UP000199598">
    <property type="component" value="Unassembled WGS sequence"/>
</dbReference>
<sequence length="137" mass="14847">MSPRALEYSPADPKLALSHFRSILQFETDCSDVQADLADGTAEFVLLDVRGAARFAKGHVDGAICLHHRDLTEANLAKWPMDTVFVVYCAGPHCNGADKAAYNLSRLGRPVKIMLGGMTGWIDEGFELVSSKALQPA</sequence>
<dbReference type="PROSITE" id="PS50206">
    <property type="entry name" value="RHODANESE_3"/>
    <property type="match status" value="1"/>
</dbReference>
<name>A0A1I3YNT9_9HYPH</name>
<keyword evidence="3" id="KW-1185">Reference proteome</keyword>
<organism evidence="2 3">
    <name type="scientific">Pseudovibrio ascidiaceicola</name>
    <dbReference type="NCBI Taxonomy" id="285279"/>
    <lineage>
        <taxon>Bacteria</taxon>
        <taxon>Pseudomonadati</taxon>
        <taxon>Pseudomonadota</taxon>
        <taxon>Alphaproteobacteria</taxon>
        <taxon>Hyphomicrobiales</taxon>
        <taxon>Stappiaceae</taxon>
        <taxon>Pseudovibrio</taxon>
    </lineage>
</organism>
<evidence type="ECO:0000313" key="3">
    <source>
        <dbReference type="Proteomes" id="UP000199598"/>
    </source>
</evidence>